<name>A0A0M0LS46_9EUKA</name>
<evidence type="ECO:0000313" key="1">
    <source>
        <dbReference type="EMBL" id="KOO53806.1"/>
    </source>
</evidence>
<keyword evidence="2" id="KW-1185">Reference proteome</keyword>
<dbReference type="EMBL" id="JWZX01000052">
    <property type="protein sequence ID" value="KOO53806.1"/>
    <property type="molecule type" value="Genomic_DNA"/>
</dbReference>
<reference evidence="2" key="1">
    <citation type="journal article" date="2015" name="PLoS Genet.">
        <title>Genome Sequence and Transcriptome Analyses of Chrysochromulina tobin: Metabolic Tools for Enhanced Algal Fitness in the Prominent Order Prymnesiales (Haptophyceae).</title>
        <authorList>
            <person name="Hovde B.T."/>
            <person name="Deodato C.R."/>
            <person name="Hunsperger H.M."/>
            <person name="Ryken S.A."/>
            <person name="Yost W."/>
            <person name="Jha R.K."/>
            <person name="Patterson J."/>
            <person name="Monnat R.J. Jr."/>
            <person name="Barlow S.B."/>
            <person name="Starkenburg S.R."/>
            <person name="Cattolico R.A."/>
        </authorList>
    </citation>
    <scope>NUCLEOTIDE SEQUENCE</scope>
    <source>
        <strain evidence="2">CCMP291</strain>
    </source>
</reference>
<dbReference type="AlphaFoldDB" id="A0A0M0LS46"/>
<evidence type="ECO:0000313" key="2">
    <source>
        <dbReference type="Proteomes" id="UP000037460"/>
    </source>
</evidence>
<organism evidence="1 2">
    <name type="scientific">Chrysochromulina tobinii</name>
    <dbReference type="NCBI Taxonomy" id="1460289"/>
    <lineage>
        <taxon>Eukaryota</taxon>
        <taxon>Haptista</taxon>
        <taxon>Haptophyta</taxon>
        <taxon>Prymnesiophyceae</taxon>
        <taxon>Prymnesiales</taxon>
        <taxon>Chrysochromulinaceae</taxon>
        <taxon>Chrysochromulina</taxon>
    </lineage>
</organism>
<accession>A0A0M0LS46</accession>
<gene>
    <name evidence="1" type="ORF">Ctob_014850</name>
</gene>
<comment type="caution">
    <text evidence="1">The sequence shown here is derived from an EMBL/GenBank/DDBJ whole genome shotgun (WGS) entry which is preliminary data.</text>
</comment>
<protein>
    <submittedName>
        <fullName evidence="1">Uncharacterized protein</fullName>
    </submittedName>
</protein>
<feature type="non-terminal residue" evidence="1">
    <location>
        <position position="1"/>
    </location>
</feature>
<dbReference type="Proteomes" id="UP000037460">
    <property type="component" value="Unassembled WGS sequence"/>
</dbReference>
<proteinExistence type="predicted"/>
<sequence length="88" mass="9488">PVGVEVCTGCDIEAQDARRHAAQVIQQRWRGGRPRTMGLTSIERGWVGVRARQLGALSCSMLPASARRELAAWLRGATLNHSGTHAVA</sequence>